<reference evidence="2 3" key="1">
    <citation type="submission" date="2023-07" db="EMBL/GenBank/DDBJ databases">
        <title>Genomic Encyclopedia of Type Strains, Phase IV (KMG-IV): sequencing the most valuable type-strain genomes for metagenomic binning, comparative biology and taxonomic classification.</title>
        <authorList>
            <person name="Goeker M."/>
        </authorList>
    </citation>
    <scope>NUCLEOTIDE SEQUENCE [LARGE SCALE GENOMIC DNA]</scope>
    <source>
        <strain evidence="2 3">DSM 19922</strain>
    </source>
</reference>
<feature type="domain" description="STAS" evidence="1">
    <location>
        <begin position="14"/>
        <end position="84"/>
    </location>
</feature>
<dbReference type="PROSITE" id="PS50801">
    <property type="entry name" value="STAS"/>
    <property type="match status" value="1"/>
</dbReference>
<dbReference type="EMBL" id="JAUSVU010000047">
    <property type="protein sequence ID" value="MDQ0537406.1"/>
    <property type="molecule type" value="Genomic_DNA"/>
</dbReference>
<name>A0ABU0MWE9_9PROT</name>
<dbReference type="Pfam" id="PF01740">
    <property type="entry name" value="STAS"/>
    <property type="match status" value="1"/>
</dbReference>
<protein>
    <submittedName>
        <fullName evidence="2">Anti-anti-sigma regulatory factor</fullName>
    </submittedName>
</protein>
<dbReference type="Gene3D" id="3.30.750.24">
    <property type="entry name" value="STAS domain"/>
    <property type="match status" value="1"/>
</dbReference>
<dbReference type="RefSeq" id="WP_209991173.1">
    <property type="nucleotide sequence ID" value="NZ_JAGINO010000043.1"/>
</dbReference>
<dbReference type="SUPFAM" id="SSF52091">
    <property type="entry name" value="SpoIIaa-like"/>
    <property type="match status" value="1"/>
</dbReference>
<dbReference type="InterPro" id="IPR036513">
    <property type="entry name" value="STAS_dom_sf"/>
</dbReference>
<comment type="caution">
    <text evidence="2">The sequence shown here is derived from an EMBL/GenBank/DDBJ whole genome shotgun (WGS) entry which is preliminary data.</text>
</comment>
<accession>A0ABU0MWE9</accession>
<dbReference type="Proteomes" id="UP001244552">
    <property type="component" value="Unassembled WGS sequence"/>
</dbReference>
<keyword evidence="3" id="KW-1185">Reference proteome</keyword>
<evidence type="ECO:0000259" key="1">
    <source>
        <dbReference type="PROSITE" id="PS50801"/>
    </source>
</evidence>
<organism evidence="2 3">
    <name type="scientific">Azospirillum picis</name>
    <dbReference type="NCBI Taxonomy" id="488438"/>
    <lineage>
        <taxon>Bacteria</taxon>
        <taxon>Pseudomonadati</taxon>
        <taxon>Pseudomonadota</taxon>
        <taxon>Alphaproteobacteria</taxon>
        <taxon>Rhodospirillales</taxon>
        <taxon>Azospirillaceae</taxon>
        <taxon>Azospirillum</taxon>
    </lineage>
</organism>
<proteinExistence type="predicted"/>
<sequence>MLEVSHYTDCTSTLVERLTQAVREVRPDNRLSISLDGIDFLSLPELTALLSAMQSARRRGITTDIVGLSSSLESLLTLAGVTFH</sequence>
<evidence type="ECO:0000313" key="3">
    <source>
        <dbReference type="Proteomes" id="UP001244552"/>
    </source>
</evidence>
<gene>
    <name evidence="2" type="ORF">QO018_006310</name>
</gene>
<evidence type="ECO:0000313" key="2">
    <source>
        <dbReference type="EMBL" id="MDQ0537406.1"/>
    </source>
</evidence>
<dbReference type="InterPro" id="IPR002645">
    <property type="entry name" value="STAS_dom"/>
</dbReference>